<dbReference type="EMBL" id="LWIC01000010">
    <property type="protein sequence ID" value="ORM22478.1"/>
    <property type="molecule type" value="Genomic_DNA"/>
</dbReference>
<organism evidence="1 2">
    <name type="scientific">Rhodococcus hoagii</name>
    <name type="common">Corynebacterium equii</name>
    <dbReference type="NCBI Taxonomy" id="43767"/>
    <lineage>
        <taxon>Bacteria</taxon>
        <taxon>Bacillati</taxon>
        <taxon>Actinomycetota</taxon>
        <taxon>Actinomycetes</taxon>
        <taxon>Mycobacteriales</taxon>
        <taxon>Nocardiaceae</taxon>
        <taxon>Prescottella</taxon>
    </lineage>
</organism>
<accession>A0AAE5F3F0</accession>
<proteinExistence type="predicted"/>
<sequence length="63" mass="6620">MDQYESGLSSSNIATLRKELAGQGFVGSDALMKFGQNVVSDVSRARQASFRGVTGGGLPGTRR</sequence>
<dbReference type="AlphaFoldDB" id="A0AAE5F3F0"/>
<gene>
    <name evidence="1" type="ORF">A5N68_20580</name>
</gene>
<evidence type="ECO:0000313" key="1">
    <source>
        <dbReference type="EMBL" id="ORM22478.1"/>
    </source>
</evidence>
<comment type="caution">
    <text evidence="1">The sequence shown here is derived from an EMBL/GenBank/DDBJ whole genome shotgun (WGS) entry which is preliminary data.</text>
</comment>
<reference evidence="1 2" key="1">
    <citation type="journal article" date="2016" name="Genome Biol. Evol.">
        <title>Pangenome and Phylogenomic Analysis of the Pathogenic Actinobacterium Rhodococcus equi.</title>
        <authorList>
            <person name="Anastasi E."/>
            <person name="MacArthur I."/>
            <person name="Scortti M."/>
            <person name="Alvarez S."/>
            <person name="Giguere S."/>
            <person name="Vazquez-Boland J.A."/>
        </authorList>
    </citation>
    <scope>NUCLEOTIDE SEQUENCE [LARGE SCALE GENOMIC DNA]</scope>
    <source>
        <strain evidence="1 2">PAM1271</strain>
    </source>
</reference>
<protein>
    <submittedName>
        <fullName evidence="1">Uncharacterized protein</fullName>
    </submittedName>
</protein>
<dbReference type="Proteomes" id="UP000193518">
    <property type="component" value="Unassembled WGS sequence"/>
</dbReference>
<name>A0AAE5F3F0_RHOHA</name>
<evidence type="ECO:0000313" key="2">
    <source>
        <dbReference type="Proteomes" id="UP000193518"/>
    </source>
</evidence>